<protein>
    <submittedName>
        <fullName evidence="1">Uncharacterized protein</fullName>
    </submittedName>
</protein>
<reference evidence="1 2" key="1">
    <citation type="submission" date="2017-02" db="EMBL/GenBank/DDBJ databases">
        <authorList>
            <person name="Peterson S.W."/>
        </authorList>
    </citation>
    <scope>NUCLEOTIDE SEQUENCE [LARGE SCALE GENOMIC DNA]</scope>
    <source>
        <strain evidence="1 2">ATCC 700028</strain>
    </source>
</reference>
<evidence type="ECO:0000313" key="1">
    <source>
        <dbReference type="EMBL" id="SJZ72197.1"/>
    </source>
</evidence>
<gene>
    <name evidence="1" type="ORF">SAMN02745174_01387</name>
</gene>
<accession>A0A1T4MZI1</accession>
<dbReference type="STRING" id="180163.SAMN02745174_01387"/>
<dbReference type="EMBL" id="FUWX01000009">
    <property type="protein sequence ID" value="SJZ72197.1"/>
    <property type="molecule type" value="Genomic_DNA"/>
</dbReference>
<keyword evidence="2" id="KW-1185">Reference proteome</keyword>
<dbReference type="RefSeq" id="WP_078693881.1">
    <property type="nucleotide sequence ID" value="NZ_FUWX01000009.1"/>
</dbReference>
<proteinExistence type="predicted"/>
<sequence>MKKFLFIYFLIFFKGFGEMPLIPLIPASPTEHPTSKRILEKVATLMGKVECEVIVPLEIISDIEIKALVVDNENLNIPFDVELNKTPNKNNNYKLNFSETKIDIDRDGNIDTEIYASKTIDSKLLKDNYVKITGKNISKEGTHKKKIYITVEVND</sequence>
<organism evidence="1 2">
    <name type="scientific">Cetobacterium ceti</name>
    <dbReference type="NCBI Taxonomy" id="180163"/>
    <lineage>
        <taxon>Bacteria</taxon>
        <taxon>Fusobacteriati</taxon>
        <taxon>Fusobacteriota</taxon>
        <taxon>Fusobacteriia</taxon>
        <taxon>Fusobacteriales</taxon>
        <taxon>Fusobacteriaceae</taxon>
        <taxon>Cetobacterium</taxon>
    </lineage>
</organism>
<dbReference type="OrthoDB" id="88880at2"/>
<evidence type="ECO:0000313" key="2">
    <source>
        <dbReference type="Proteomes" id="UP000191153"/>
    </source>
</evidence>
<dbReference type="Proteomes" id="UP000191153">
    <property type="component" value="Unassembled WGS sequence"/>
</dbReference>
<dbReference type="AlphaFoldDB" id="A0A1T4MZI1"/>
<name>A0A1T4MZI1_9FUSO</name>